<gene>
    <name evidence="1" type="ORF">ESN35_06520</name>
</gene>
<dbReference type="AlphaFoldDB" id="A0A4P6DT20"/>
<name>A0A4P6DT20_9BIFI</name>
<dbReference type="EMBL" id="CP035464">
    <property type="protein sequence ID" value="QAY33093.1"/>
    <property type="molecule type" value="Genomic_DNA"/>
</dbReference>
<protein>
    <submittedName>
        <fullName evidence="1">Uncharacterized protein</fullName>
    </submittedName>
</protein>
<evidence type="ECO:0000313" key="2">
    <source>
        <dbReference type="Proteomes" id="UP000293589"/>
    </source>
</evidence>
<dbReference type="RefSeq" id="WP_129237569.1">
    <property type="nucleotide sequence ID" value="NZ_CP035464.1"/>
</dbReference>
<dbReference type="Proteomes" id="UP000293589">
    <property type="component" value="Chromosome"/>
</dbReference>
<dbReference type="KEGG" id="bgx:ESN35_06520"/>
<organism evidence="1 2">
    <name type="scientific">Bifidobacterium pullorum subsp. gallinarum</name>
    <dbReference type="NCBI Taxonomy" id="78344"/>
    <lineage>
        <taxon>Bacteria</taxon>
        <taxon>Bacillati</taxon>
        <taxon>Actinomycetota</taxon>
        <taxon>Actinomycetes</taxon>
        <taxon>Bifidobacteriales</taxon>
        <taxon>Bifidobacteriaceae</taxon>
        <taxon>Bifidobacterium</taxon>
    </lineage>
</organism>
<proteinExistence type="predicted"/>
<evidence type="ECO:0000313" key="1">
    <source>
        <dbReference type="EMBL" id="QAY33093.1"/>
    </source>
</evidence>
<accession>A0A4P6DT20</accession>
<reference evidence="1 2" key="1">
    <citation type="submission" date="2019-01" db="EMBL/GenBank/DDBJ databases">
        <title>Complete genome sequence of Bifidobacterium gallinarum CACC 514.</title>
        <authorList>
            <person name="Jung M."/>
        </authorList>
    </citation>
    <scope>NUCLEOTIDE SEQUENCE [LARGE SCALE GENOMIC DNA]</scope>
    <source>
        <strain evidence="1 2">CACC 514</strain>
    </source>
</reference>
<sequence length="151" mass="17032">MTSVFETLDLHLYEEIDSAALVRQLLDEDLPCDQYPNATVRSEIGTDINTLADGLCVIYDVGPAVNIGADRWRFPLSLSVFASDPDMGSRFKAWLYKRVMGWPYRDPVKAGSVRSVEPTGFRRTGPDDWNLARNVYVWSMEDVVVTALAFH</sequence>